<evidence type="ECO:0000313" key="1">
    <source>
        <dbReference type="EMBL" id="CAB5224089.1"/>
    </source>
</evidence>
<sequence length="124" mass="13783">MGYYKDEAIKKMIDPAKSRKGKNSRARGNAFEREVAKRLLGQRVGQFGGKQDVANDWLAVQCKVGGSFSERQWDWLQTVPVKSDQLRGLVIGDSPGVGGGRRRAVIILDLDDFCDWFVATEPPA</sequence>
<gene>
    <name evidence="1" type="ORF">UFOVP394_25</name>
</gene>
<name>A0A6J7X111_9CAUD</name>
<accession>A0A6J7X111</accession>
<dbReference type="EMBL" id="LR798333">
    <property type="protein sequence ID" value="CAB5224089.1"/>
    <property type="molecule type" value="Genomic_DNA"/>
</dbReference>
<protein>
    <submittedName>
        <fullName evidence="1">Uncharacterized protein</fullName>
    </submittedName>
</protein>
<organism evidence="1">
    <name type="scientific">uncultured Caudovirales phage</name>
    <dbReference type="NCBI Taxonomy" id="2100421"/>
    <lineage>
        <taxon>Viruses</taxon>
        <taxon>Duplodnaviria</taxon>
        <taxon>Heunggongvirae</taxon>
        <taxon>Uroviricota</taxon>
        <taxon>Caudoviricetes</taxon>
        <taxon>Peduoviridae</taxon>
        <taxon>Maltschvirus</taxon>
        <taxon>Maltschvirus maltsch</taxon>
    </lineage>
</organism>
<reference evidence="1" key="1">
    <citation type="submission" date="2020-05" db="EMBL/GenBank/DDBJ databases">
        <authorList>
            <person name="Chiriac C."/>
            <person name="Salcher M."/>
            <person name="Ghai R."/>
            <person name="Kavagutti S V."/>
        </authorList>
    </citation>
    <scope>NUCLEOTIDE SEQUENCE</scope>
</reference>
<proteinExistence type="predicted"/>